<keyword evidence="2" id="KW-1185">Reference proteome</keyword>
<evidence type="ECO:0000313" key="2">
    <source>
        <dbReference type="Proteomes" id="UP001140234"/>
    </source>
</evidence>
<evidence type="ECO:0000313" key="1">
    <source>
        <dbReference type="EMBL" id="KAJ2770854.1"/>
    </source>
</evidence>
<reference evidence="1" key="1">
    <citation type="submission" date="2022-07" db="EMBL/GenBank/DDBJ databases">
        <title>Phylogenomic reconstructions and comparative analyses of Kickxellomycotina fungi.</title>
        <authorList>
            <person name="Reynolds N.K."/>
            <person name="Stajich J.E."/>
            <person name="Barry K."/>
            <person name="Grigoriev I.V."/>
            <person name="Crous P."/>
            <person name="Smith M.E."/>
        </authorList>
    </citation>
    <scope>NUCLEOTIDE SEQUENCE</scope>
    <source>
        <strain evidence="1">CBS 109366</strain>
    </source>
</reference>
<protein>
    <submittedName>
        <fullName evidence="1">Uncharacterized protein</fullName>
    </submittedName>
</protein>
<organism evidence="1 2">
    <name type="scientific">Coemansia nantahalensis</name>
    <dbReference type="NCBI Taxonomy" id="2789366"/>
    <lineage>
        <taxon>Eukaryota</taxon>
        <taxon>Fungi</taxon>
        <taxon>Fungi incertae sedis</taxon>
        <taxon>Zoopagomycota</taxon>
        <taxon>Kickxellomycotina</taxon>
        <taxon>Kickxellomycetes</taxon>
        <taxon>Kickxellales</taxon>
        <taxon>Kickxellaceae</taxon>
        <taxon>Coemansia</taxon>
    </lineage>
</organism>
<accession>A0ACC1K0K5</accession>
<gene>
    <name evidence="1" type="ORF">IWQ57_002473</name>
</gene>
<name>A0ACC1K0K5_9FUNG</name>
<dbReference type="EMBL" id="JANBUJ010000643">
    <property type="protein sequence ID" value="KAJ2770854.1"/>
    <property type="molecule type" value="Genomic_DNA"/>
</dbReference>
<sequence>MSISRAGVMLAMALALALPAVHAHTYVATVTLGGKEQPEGKCIRPWWKNENYPQMDLDAQDMLCRTENMDPSATDICPVAAGSTVQILWTESGKGSRAIDPEHPGPCFVYMSPMEANGKGNVWFKIAEEGYDPKAKRWCTRRMYDEGGIFEVTIPADLKPGNYIMRPELISLHEADRVYGDDKSAGAQYYPNCIQLKVTGSGTVVPPGVAIPGIYKKNDPGIHFNLWDDDPNKYPFPGPPVYKSGSAKGTGGDPPKSGCTKRKARKRQPVARRQEM</sequence>
<dbReference type="Proteomes" id="UP001140234">
    <property type="component" value="Unassembled WGS sequence"/>
</dbReference>
<proteinExistence type="predicted"/>
<comment type="caution">
    <text evidence="1">The sequence shown here is derived from an EMBL/GenBank/DDBJ whole genome shotgun (WGS) entry which is preliminary data.</text>
</comment>